<protein>
    <submittedName>
        <fullName evidence="1">Uncharacterized protein</fullName>
    </submittedName>
</protein>
<comment type="caution">
    <text evidence="1">The sequence shown here is derived from an EMBL/GenBank/DDBJ whole genome shotgun (WGS) entry which is preliminary data.</text>
</comment>
<keyword evidence="2" id="KW-1185">Reference proteome</keyword>
<dbReference type="EMBL" id="BGZK01000351">
    <property type="protein sequence ID" value="GBP38597.1"/>
    <property type="molecule type" value="Genomic_DNA"/>
</dbReference>
<dbReference type="Proteomes" id="UP000299102">
    <property type="component" value="Unassembled WGS sequence"/>
</dbReference>
<dbReference type="AlphaFoldDB" id="A0A4C1VJX3"/>
<name>A0A4C1VJX3_EUMVA</name>
<evidence type="ECO:0000313" key="1">
    <source>
        <dbReference type="EMBL" id="GBP38597.1"/>
    </source>
</evidence>
<organism evidence="1 2">
    <name type="scientific">Eumeta variegata</name>
    <name type="common">Bagworm moth</name>
    <name type="synonym">Eumeta japonica</name>
    <dbReference type="NCBI Taxonomy" id="151549"/>
    <lineage>
        <taxon>Eukaryota</taxon>
        <taxon>Metazoa</taxon>
        <taxon>Ecdysozoa</taxon>
        <taxon>Arthropoda</taxon>
        <taxon>Hexapoda</taxon>
        <taxon>Insecta</taxon>
        <taxon>Pterygota</taxon>
        <taxon>Neoptera</taxon>
        <taxon>Endopterygota</taxon>
        <taxon>Lepidoptera</taxon>
        <taxon>Glossata</taxon>
        <taxon>Ditrysia</taxon>
        <taxon>Tineoidea</taxon>
        <taxon>Psychidae</taxon>
        <taxon>Oiketicinae</taxon>
        <taxon>Eumeta</taxon>
    </lineage>
</organism>
<sequence length="216" mass="24047">MDMNVLTSHAGRKLSGARVTLPGDVLRVSFAVTGGGRARGPPRVGLTSGLAERRARCRRFQRRFNLKHEISGANATGECSSWRAWAHNSGARRSSLREYRVMAQRYSRQTFIAAALQRPPSPRPSPCPYFKLMSLEAEPFTLIRHESEVKGQEDSTAEEKLSIRSELGRMSTRPRARAPAGARSMRVRSRESSAAVVGFRKINLTGDPVMLLWKLV</sequence>
<proteinExistence type="predicted"/>
<accession>A0A4C1VJX3</accession>
<evidence type="ECO:0000313" key="2">
    <source>
        <dbReference type="Proteomes" id="UP000299102"/>
    </source>
</evidence>
<reference evidence="1 2" key="1">
    <citation type="journal article" date="2019" name="Commun. Biol.">
        <title>The bagworm genome reveals a unique fibroin gene that provides high tensile strength.</title>
        <authorList>
            <person name="Kono N."/>
            <person name="Nakamura H."/>
            <person name="Ohtoshi R."/>
            <person name="Tomita M."/>
            <person name="Numata K."/>
            <person name="Arakawa K."/>
        </authorList>
    </citation>
    <scope>NUCLEOTIDE SEQUENCE [LARGE SCALE GENOMIC DNA]</scope>
</reference>
<gene>
    <name evidence="1" type="ORF">EVAR_96199_1</name>
</gene>